<dbReference type="InterPro" id="IPR037401">
    <property type="entry name" value="SnoaL-like"/>
</dbReference>
<comment type="caution">
    <text evidence="2">The sequence shown here is derived from an EMBL/GenBank/DDBJ whole genome shotgun (WGS) entry which is preliminary data.</text>
</comment>
<dbReference type="Gene3D" id="3.10.450.50">
    <property type="match status" value="1"/>
</dbReference>
<dbReference type="AlphaFoldDB" id="A0A3M2RLQ1"/>
<dbReference type="OrthoDB" id="1115105at2"/>
<organism evidence="2 3">
    <name type="scientific">Marinobacter litoralis</name>
    <dbReference type="NCBI Taxonomy" id="187981"/>
    <lineage>
        <taxon>Bacteria</taxon>
        <taxon>Pseudomonadati</taxon>
        <taxon>Pseudomonadota</taxon>
        <taxon>Gammaproteobacteria</taxon>
        <taxon>Pseudomonadales</taxon>
        <taxon>Marinobacteraceae</taxon>
        <taxon>Marinobacter</taxon>
    </lineage>
</organism>
<dbReference type="RefSeq" id="WP_114333728.1">
    <property type="nucleotide sequence ID" value="NZ_QMDL01000001.1"/>
</dbReference>
<evidence type="ECO:0000313" key="2">
    <source>
        <dbReference type="EMBL" id="RMJ06276.1"/>
    </source>
</evidence>
<accession>A0A3M2RLQ1</accession>
<proteinExistence type="predicted"/>
<dbReference type="InterPro" id="IPR032710">
    <property type="entry name" value="NTF2-like_dom_sf"/>
</dbReference>
<evidence type="ECO:0000313" key="3">
    <source>
        <dbReference type="Proteomes" id="UP000265903"/>
    </source>
</evidence>
<dbReference type="Proteomes" id="UP000265903">
    <property type="component" value="Unassembled WGS sequence"/>
</dbReference>
<dbReference type="Pfam" id="PF12680">
    <property type="entry name" value="SnoaL_2"/>
    <property type="match status" value="1"/>
</dbReference>
<reference evidence="2 3" key="1">
    <citation type="submission" date="2018-08" db="EMBL/GenBank/DDBJ databases">
        <title>Whole Genome Sequence of the Moderate Halophilic Marine Bacterium Marinobacter litoralis Sw-45.</title>
        <authorList>
            <person name="Musa H."/>
        </authorList>
    </citation>
    <scope>NUCLEOTIDE SEQUENCE [LARGE SCALE GENOMIC DNA]</scope>
    <source>
        <strain evidence="2 3">Sw-45</strain>
    </source>
</reference>
<gene>
    <name evidence="2" type="ORF">DOQ08_00962</name>
</gene>
<protein>
    <submittedName>
        <fullName evidence="2">SnoaL-like domain protein</fullName>
    </submittedName>
</protein>
<sequence>MTPPDNVVEVGSKDRTMQITLSAFCGLYNKLDKGHLHELAAVYAEDIEFQDPFGQVTGLDALTEYLASAYQNVIRCQFRFGDPILQHPRCCIPWVMELSHKRIQRGKPVYVEGMSHLVIRNGKVHSHRDYFDAGELLYEHLPVVGGAIRWVKRHAG</sequence>
<evidence type="ECO:0000259" key="1">
    <source>
        <dbReference type="Pfam" id="PF12680"/>
    </source>
</evidence>
<name>A0A3M2RLQ1_9GAMM</name>
<feature type="domain" description="SnoaL-like" evidence="1">
    <location>
        <begin position="28"/>
        <end position="127"/>
    </location>
</feature>
<keyword evidence="3" id="KW-1185">Reference proteome</keyword>
<dbReference type="SUPFAM" id="SSF54427">
    <property type="entry name" value="NTF2-like"/>
    <property type="match status" value="1"/>
</dbReference>
<dbReference type="EMBL" id="QMDL01000001">
    <property type="protein sequence ID" value="RMJ06276.1"/>
    <property type="molecule type" value="Genomic_DNA"/>
</dbReference>